<evidence type="ECO:0000313" key="1">
    <source>
        <dbReference type="EMBL" id="CAB4899819.1"/>
    </source>
</evidence>
<proteinExistence type="predicted"/>
<protein>
    <submittedName>
        <fullName evidence="1">Unannotated protein</fullName>
    </submittedName>
</protein>
<sequence>MLAEVLGDPADITDHEVRQHVSTVQVGTVPNQWCFERGIPESRDHRAHEQGLHHRHLMMRRHLESAKFEQTEPAAGGVGAVQLVDAELGTVRVPGDVGEQVPQRPIDDPRRCRTVSTGQTLDLAERNLELVERLLTTFVGSGGLRGGTDESTREQVRQRRVTLPVCQQRHQQVRSAQHRRIGRCDATQSDVVATAGAAGGAVVVETLGTQP</sequence>
<accession>A0A6J7G8V6</accession>
<dbReference type="EMBL" id="CAFBLX010000174">
    <property type="protein sequence ID" value="CAB4899819.1"/>
    <property type="molecule type" value="Genomic_DNA"/>
</dbReference>
<organism evidence="1">
    <name type="scientific">freshwater metagenome</name>
    <dbReference type="NCBI Taxonomy" id="449393"/>
    <lineage>
        <taxon>unclassified sequences</taxon>
        <taxon>metagenomes</taxon>
        <taxon>ecological metagenomes</taxon>
    </lineage>
</organism>
<name>A0A6J7G8V6_9ZZZZ</name>
<gene>
    <name evidence="1" type="ORF">UFOPK3472_02391</name>
</gene>
<reference evidence="1" key="1">
    <citation type="submission" date="2020-05" db="EMBL/GenBank/DDBJ databases">
        <authorList>
            <person name="Chiriac C."/>
            <person name="Salcher M."/>
            <person name="Ghai R."/>
            <person name="Kavagutti S V."/>
        </authorList>
    </citation>
    <scope>NUCLEOTIDE SEQUENCE</scope>
</reference>
<dbReference type="AlphaFoldDB" id="A0A6J7G8V6"/>